<proteinExistence type="predicted"/>
<evidence type="ECO:0000313" key="1">
    <source>
        <dbReference type="EMBL" id="CAB4148404.1"/>
    </source>
</evidence>
<organism evidence="1">
    <name type="scientific">uncultured Caudovirales phage</name>
    <dbReference type="NCBI Taxonomy" id="2100421"/>
    <lineage>
        <taxon>Viruses</taxon>
        <taxon>Duplodnaviria</taxon>
        <taxon>Heunggongvirae</taxon>
        <taxon>Uroviricota</taxon>
        <taxon>Caudoviricetes</taxon>
        <taxon>Peduoviridae</taxon>
        <taxon>Maltschvirus</taxon>
        <taxon>Maltschvirus maltsch</taxon>
    </lineage>
</organism>
<name>A0A6J5MNR3_9CAUD</name>
<protein>
    <submittedName>
        <fullName evidence="1">Uncharacterized protein</fullName>
    </submittedName>
</protein>
<accession>A0A6J5MNR3</accession>
<sequence>MRIVFETDERKVSVRTPDDDLDIHELMQIIYDSLKGLTFSDTVILYGLKELIETIEEK</sequence>
<gene>
    <name evidence="1" type="ORF">UFOVP532_6</name>
</gene>
<reference evidence="1" key="1">
    <citation type="submission" date="2020-04" db="EMBL/GenBank/DDBJ databases">
        <authorList>
            <person name="Chiriac C."/>
            <person name="Salcher M."/>
            <person name="Ghai R."/>
            <person name="Kavagutti S V."/>
        </authorList>
    </citation>
    <scope>NUCLEOTIDE SEQUENCE</scope>
</reference>
<dbReference type="EMBL" id="LR796497">
    <property type="protein sequence ID" value="CAB4148404.1"/>
    <property type="molecule type" value="Genomic_DNA"/>
</dbReference>